<comment type="caution">
    <text evidence="1">The sequence shown here is derived from an EMBL/GenBank/DDBJ whole genome shotgun (WGS) entry which is preliminary data.</text>
</comment>
<reference evidence="1 2" key="1">
    <citation type="submission" date="2016-10" db="EMBL/GenBank/DDBJ databases">
        <title>Alkaliphiles isolated from bioreactors.</title>
        <authorList>
            <person name="Salah Z."/>
            <person name="Rout S.P."/>
            <person name="Humphreys P.N."/>
        </authorList>
    </citation>
    <scope>NUCLEOTIDE SEQUENCE [LARGE SCALE GENOMIC DNA]</scope>
    <source>
        <strain evidence="1 2">ZS02</strain>
    </source>
</reference>
<gene>
    <name evidence="1" type="ORF">BJN45_10610</name>
</gene>
<keyword evidence="2" id="KW-1185">Reference proteome</keyword>
<organism evidence="1 2">
    <name type="scientific">Azonexus hydrophilus</name>
    <dbReference type="NCBI Taxonomy" id="418702"/>
    <lineage>
        <taxon>Bacteria</taxon>
        <taxon>Pseudomonadati</taxon>
        <taxon>Pseudomonadota</taxon>
        <taxon>Betaproteobacteria</taxon>
        <taxon>Rhodocyclales</taxon>
        <taxon>Azonexaceae</taxon>
        <taxon>Azonexus</taxon>
    </lineage>
</organism>
<proteinExistence type="predicted"/>
<evidence type="ECO:0000313" key="2">
    <source>
        <dbReference type="Proteomes" id="UP000187526"/>
    </source>
</evidence>
<accession>A0A1R1I5F2</accession>
<dbReference type="Proteomes" id="UP000187526">
    <property type="component" value="Unassembled WGS sequence"/>
</dbReference>
<sequence length="128" mass="13527">MPSPILARADALMQRRHLATADSEEVPVLTDAIDIDDDIPVLVDIAAPAAGEKTETPAAPLVEAAAPAPVVAEDRAVPPIDTEWGAALVEELGRRVEQRLLAEIPRIVATAVSELLAEQDTKAGDPQR</sequence>
<dbReference type="RefSeq" id="WP_076094991.1">
    <property type="nucleotide sequence ID" value="NZ_MTHD01000003.1"/>
</dbReference>
<dbReference type="EMBL" id="MTHD01000003">
    <property type="protein sequence ID" value="OMG53860.1"/>
    <property type="molecule type" value="Genomic_DNA"/>
</dbReference>
<dbReference type="STRING" id="418702.BJN45_10610"/>
<protein>
    <submittedName>
        <fullName evidence="1">Uncharacterized protein</fullName>
    </submittedName>
</protein>
<evidence type="ECO:0000313" key="1">
    <source>
        <dbReference type="EMBL" id="OMG53860.1"/>
    </source>
</evidence>
<dbReference type="AlphaFoldDB" id="A0A1R1I5F2"/>
<dbReference type="OrthoDB" id="9181716at2"/>
<name>A0A1R1I5F2_9RHOO</name>